<name>A0AAJ0U6H0_9GAMM</name>
<keyword evidence="3" id="KW-1185">Reference proteome</keyword>
<evidence type="ECO:0000256" key="1">
    <source>
        <dbReference type="SAM" id="MobiDB-lite"/>
    </source>
</evidence>
<gene>
    <name evidence="2" type="ORF">CKO40_16745</name>
</gene>
<protein>
    <recommendedName>
        <fullName evidence="4">ATP-dependent DNA helicase RecG C-terminal domain-containing protein</fullName>
    </recommendedName>
</protein>
<evidence type="ECO:0000313" key="3">
    <source>
        <dbReference type="Proteomes" id="UP001296776"/>
    </source>
</evidence>
<reference evidence="2" key="1">
    <citation type="submission" date="2017-08" db="EMBL/GenBank/DDBJ databases">
        <authorList>
            <person name="Imhoff J.F."/>
            <person name="Rahn T."/>
            <person name="Kuenzel S."/>
            <person name="Neulinger S.C."/>
        </authorList>
    </citation>
    <scope>NUCLEOTIDE SEQUENCE</scope>
    <source>
        <strain evidence="2">DSM 11080</strain>
    </source>
</reference>
<evidence type="ECO:0008006" key="4">
    <source>
        <dbReference type="Google" id="ProtNLM"/>
    </source>
</evidence>
<comment type="caution">
    <text evidence="2">The sequence shown here is derived from an EMBL/GenBank/DDBJ whole genome shotgun (WGS) entry which is preliminary data.</text>
</comment>
<feature type="region of interest" description="Disordered" evidence="1">
    <location>
        <begin position="140"/>
        <end position="165"/>
    </location>
</feature>
<dbReference type="EMBL" id="NRSJ01000035">
    <property type="protein sequence ID" value="MBK1706151.1"/>
    <property type="molecule type" value="Genomic_DNA"/>
</dbReference>
<dbReference type="Proteomes" id="UP001296776">
    <property type="component" value="Unassembled WGS sequence"/>
</dbReference>
<reference evidence="2" key="2">
    <citation type="journal article" date="2020" name="Microorganisms">
        <title>Osmotic Adaptation and Compatible Solute Biosynthesis of Phototrophic Bacteria as Revealed from Genome Analyses.</title>
        <authorList>
            <person name="Imhoff J.F."/>
            <person name="Rahn T."/>
            <person name="Kunzel S."/>
            <person name="Keller A."/>
            <person name="Neulinger S.C."/>
        </authorList>
    </citation>
    <scope>NUCLEOTIDE SEQUENCE</scope>
    <source>
        <strain evidence="2">DSM 11080</strain>
    </source>
</reference>
<dbReference type="Gene3D" id="3.30.565.60">
    <property type="match status" value="1"/>
</dbReference>
<organism evidence="2 3">
    <name type="scientific">Halochromatium glycolicum</name>
    <dbReference type="NCBI Taxonomy" id="85075"/>
    <lineage>
        <taxon>Bacteria</taxon>
        <taxon>Pseudomonadati</taxon>
        <taxon>Pseudomonadota</taxon>
        <taxon>Gammaproteobacteria</taxon>
        <taxon>Chromatiales</taxon>
        <taxon>Chromatiaceae</taxon>
        <taxon>Halochromatium</taxon>
    </lineage>
</organism>
<evidence type="ECO:0000313" key="2">
    <source>
        <dbReference type="EMBL" id="MBK1706151.1"/>
    </source>
</evidence>
<feature type="compositionally biased region" description="Basic and acidic residues" evidence="1">
    <location>
        <begin position="153"/>
        <end position="165"/>
    </location>
</feature>
<accession>A0AAJ0U6H0</accession>
<dbReference type="InterPro" id="IPR038475">
    <property type="entry name" value="RecG_C_sf"/>
</dbReference>
<dbReference type="AlphaFoldDB" id="A0AAJ0U6H0"/>
<dbReference type="RefSeq" id="WP_200347604.1">
    <property type="nucleotide sequence ID" value="NZ_NRSJ01000035.1"/>
</dbReference>
<sequence length="165" mass="18746">MIALERLLDRIMVDNPNTTVPQGLFRFESRTYPNIALREALLNAFVHADYRTHDPILVKQFKHRIEIGACARPLMLHFSQRLAQRLGGASLKPFAASYARSMRSPIDAIWLGGKRQASYARSIRVLCVFYAAADRRNKARRETSGEYAPNRGAADDRSHGHQPDR</sequence>
<proteinExistence type="predicted"/>